<dbReference type="AlphaFoldDB" id="A0A132TJR9"/>
<sequence length="76" mass="9181">MQAKNQYPQPIEYYVVTTCCRNFVWSALDYDSLLLSLHFRGYTPTFIMPYEEYLAEMELADEYLKREEERELKEPA</sequence>
<name>A0A132TJR9_9BACL</name>
<dbReference type="EMBL" id="LIRB01000146">
    <property type="protein sequence ID" value="KWX71578.1"/>
    <property type="molecule type" value="Genomic_DNA"/>
</dbReference>
<reference evidence="1 2" key="1">
    <citation type="submission" date="2015-08" db="EMBL/GenBank/DDBJ databases">
        <title>Genomes of Paenibacillus riograndensis.</title>
        <authorList>
            <person name="Sant'Anna F.H."/>
            <person name="Souza R."/>
            <person name="Ambrosini A."/>
            <person name="Bach E."/>
            <person name="Fernandes G."/>
            <person name="Balsanelli E."/>
            <person name="Baura V.A."/>
            <person name="Pedrosa F.O."/>
            <person name="Souza E.M."/>
            <person name="Passaglia L."/>
        </authorList>
    </citation>
    <scope>NUCLEOTIDE SEQUENCE [LARGE SCALE GENOMIC DNA]</scope>
    <source>
        <strain evidence="1 2">CAS34</strain>
    </source>
</reference>
<evidence type="ECO:0000313" key="1">
    <source>
        <dbReference type="EMBL" id="KWX71578.1"/>
    </source>
</evidence>
<dbReference type="Proteomes" id="UP000070475">
    <property type="component" value="Unassembled WGS sequence"/>
</dbReference>
<dbReference type="PATRIC" id="fig|483937.3.peg.4225"/>
<evidence type="ECO:0000313" key="2">
    <source>
        <dbReference type="Proteomes" id="UP000070475"/>
    </source>
</evidence>
<proteinExistence type="predicted"/>
<gene>
    <name evidence="1" type="ORF">AMQ84_27000</name>
</gene>
<organism evidence="1 2">
    <name type="scientific">Paenibacillus riograndensis</name>
    <dbReference type="NCBI Taxonomy" id="483937"/>
    <lineage>
        <taxon>Bacteria</taxon>
        <taxon>Bacillati</taxon>
        <taxon>Bacillota</taxon>
        <taxon>Bacilli</taxon>
        <taxon>Bacillales</taxon>
        <taxon>Paenibacillaceae</taxon>
        <taxon>Paenibacillus</taxon>
        <taxon>Paenibacillus sonchi group</taxon>
    </lineage>
</organism>
<protein>
    <submittedName>
        <fullName evidence="1">Uncharacterized protein</fullName>
    </submittedName>
</protein>
<comment type="caution">
    <text evidence="1">The sequence shown here is derived from an EMBL/GenBank/DDBJ whole genome shotgun (WGS) entry which is preliminary data.</text>
</comment>
<keyword evidence="2" id="KW-1185">Reference proteome</keyword>
<accession>A0A132TJR9</accession>